<dbReference type="NCBIfam" id="NF002558">
    <property type="entry name" value="PRK02126.1"/>
    <property type="match status" value="1"/>
</dbReference>
<accession>A0A6V8MRG7</accession>
<dbReference type="RefSeq" id="WP_183344738.1">
    <property type="nucleotide sequence ID" value="NZ_BLXY01000001.1"/>
</dbReference>
<comment type="caution">
    <text evidence="2">The sequence shown here is derived from an EMBL/GenBank/DDBJ whole genome shotgun (WGS) entry which is preliminary data.</text>
</comment>
<dbReference type="Proteomes" id="UP000568888">
    <property type="component" value="Unassembled WGS sequence"/>
</dbReference>
<evidence type="ECO:0000259" key="1">
    <source>
        <dbReference type="Pfam" id="PF12706"/>
    </source>
</evidence>
<proteinExistence type="predicted"/>
<protein>
    <submittedName>
        <fullName evidence="2">Ribonuclease Z</fullName>
    </submittedName>
</protein>
<reference evidence="3" key="1">
    <citation type="submission" date="2020-06" db="EMBL/GenBank/DDBJ databases">
        <title>Draft genomic sequecing of Geomonas sp. Red736.</title>
        <authorList>
            <person name="Itoh H."/>
            <person name="Xu Z.X."/>
            <person name="Ushijima N."/>
            <person name="Masuda Y."/>
            <person name="Shiratori Y."/>
            <person name="Senoo K."/>
        </authorList>
    </citation>
    <scope>NUCLEOTIDE SEQUENCE [LARGE SCALE GENOMIC DNA]</scope>
    <source>
        <strain evidence="3">Red736</strain>
    </source>
</reference>
<organism evidence="2 3">
    <name type="scientific">Geomonas paludis</name>
    <dbReference type="NCBI Taxonomy" id="2740185"/>
    <lineage>
        <taxon>Bacteria</taxon>
        <taxon>Pseudomonadati</taxon>
        <taxon>Thermodesulfobacteriota</taxon>
        <taxon>Desulfuromonadia</taxon>
        <taxon>Geobacterales</taxon>
        <taxon>Geobacteraceae</taxon>
        <taxon>Geomonas</taxon>
    </lineage>
</organism>
<dbReference type="PANTHER" id="PTHR46018">
    <property type="entry name" value="ZINC PHOSPHODIESTERASE ELAC PROTEIN 1"/>
    <property type="match status" value="1"/>
</dbReference>
<name>A0A6V8MRG7_9BACT</name>
<dbReference type="InterPro" id="IPR036866">
    <property type="entry name" value="RibonucZ/Hydroxyglut_hydro"/>
</dbReference>
<dbReference type="GO" id="GO:0042781">
    <property type="term" value="F:3'-tRNA processing endoribonuclease activity"/>
    <property type="evidence" value="ECO:0007669"/>
    <property type="project" value="TreeGrafter"/>
</dbReference>
<evidence type="ECO:0000313" key="2">
    <source>
        <dbReference type="EMBL" id="GFO62581.1"/>
    </source>
</evidence>
<dbReference type="AlphaFoldDB" id="A0A6V8MRG7"/>
<gene>
    <name evidence="2" type="ORF">GMPD_05000</name>
</gene>
<dbReference type="SUPFAM" id="SSF56281">
    <property type="entry name" value="Metallo-hydrolase/oxidoreductase"/>
    <property type="match status" value="1"/>
</dbReference>
<dbReference type="EMBL" id="BLXY01000001">
    <property type="protein sequence ID" value="GFO62581.1"/>
    <property type="molecule type" value="Genomic_DNA"/>
</dbReference>
<feature type="domain" description="Metallo-beta-lactamase" evidence="1">
    <location>
        <begin position="240"/>
        <end position="312"/>
    </location>
</feature>
<sequence length="350" mass="39500">MTPHFLPTLVNPPFGDPGVYVDFQFARRAILFDLGEMHRLGPRKILRLSDVCISHTHIDHFIGFDLMLRIMLGRDMALRLFGPPGILQQVEHRLASYSWNLIQSYPTEFVITVTELHPDGSGVRARFSSRRVFAREDEETLRFVDGVILEEENLRLRAAFLEHSIPCLAYAFEEKLHVNFMKNHLEELGLPVGPWLSEVKRAVLRGEPDDTVITASLPPPGEGRRLTIGELKEKVLQVVPGEKIAYVTDTAFTPDNRRRIVDLARGADYFFIEAVFLDVDAERARERAHLTARQAGELAREAGAARVIPFHFSPRHLGAEDDLRREVAEAFEGGNAPFKVSPRPPGEGRG</sequence>
<evidence type="ECO:0000313" key="3">
    <source>
        <dbReference type="Proteomes" id="UP000568888"/>
    </source>
</evidence>
<dbReference type="Pfam" id="PF12706">
    <property type="entry name" value="Lactamase_B_2"/>
    <property type="match status" value="1"/>
</dbReference>
<dbReference type="InterPro" id="IPR001279">
    <property type="entry name" value="Metallo-B-lactamas"/>
</dbReference>
<dbReference type="Gene3D" id="3.60.15.10">
    <property type="entry name" value="Ribonuclease Z/Hydroxyacylglutathione hydrolase-like"/>
    <property type="match status" value="1"/>
</dbReference>
<dbReference type="PANTHER" id="PTHR46018:SF7">
    <property type="entry name" value="RIBONUCLEASE Z"/>
    <property type="match status" value="1"/>
</dbReference>